<keyword evidence="3" id="KW-0999">Mitochondrion inner membrane</keyword>
<keyword evidence="9" id="KW-1185">Reference proteome</keyword>
<keyword evidence="4" id="KW-1133">Transmembrane helix</keyword>
<evidence type="ECO:0000256" key="5">
    <source>
        <dbReference type="ARBA" id="ARBA00023128"/>
    </source>
</evidence>
<evidence type="ECO:0000256" key="6">
    <source>
        <dbReference type="ARBA" id="ARBA00023136"/>
    </source>
</evidence>
<keyword evidence="6" id="KW-0472">Membrane</keyword>
<feature type="region of interest" description="Disordered" evidence="7">
    <location>
        <begin position="1"/>
        <end position="22"/>
    </location>
</feature>
<dbReference type="GO" id="GO:0006120">
    <property type="term" value="P:mitochondrial electron transport, NADH to ubiquinone"/>
    <property type="evidence" value="ECO:0007669"/>
    <property type="project" value="InterPro"/>
</dbReference>
<evidence type="ECO:0000313" key="8">
    <source>
        <dbReference type="EMBL" id="KAF4622904.1"/>
    </source>
</evidence>
<evidence type="ECO:0008006" key="10">
    <source>
        <dbReference type="Google" id="ProtNLM"/>
    </source>
</evidence>
<evidence type="ECO:0000313" key="9">
    <source>
        <dbReference type="Proteomes" id="UP000521872"/>
    </source>
</evidence>
<dbReference type="PANTHER" id="PTHR21382">
    <property type="entry name" value="NADH-UBIQUINONE OXIDOREDUCTASE SUBUNIT"/>
    <property type="match status" value="1"/>
</dbReference>
<sequence>MSDSEDHAQAAPTPAFTAKSPLQEATRTGLQGAAIGLFFSSIQNALGNHSHGAMGVFTRTGSTIGVFAAMGATYAFTENYVANEREQKDAVSSASAGCAAGFLAGVRSRSIPQALAGCVFLGGALGALEYTGSLAGESAETKEEKRKKFFKTPPKHLEVEPISS</sequence>
<dbReference type="OrthoDB" id="1913277at2759"/>
<dbReference type="GO" id="GO:0005743">
    <property type="term" value="C:mitochondrial inner membrane"/>
    <property type="evidence" value="ECO:0007669"/>
    <property type="project" value="UniProtKB-SubCell"/>
</dbReference>
<evidence type="ECO:0000256" key="4">
    <source>
        <dbReference type="ARBA" id="ARBA00022989"/>
    </source>
</evidence>
<protein>
    <recommendedName>
        <fullName evidence="10">NADH dehydrogenase [ubiquinone] 1 alpha subcomplex subunit 11</fullName>
    </recommendedName>
</protein>
<dbReference type="GO" id="GO:0045271">
    <property type="term" value="C:respiratory chain complex I"/>
    <property type="evidence" value="ECO:0007669"/>
    <property type="project" value="InterPro"/>
</dbReference>
<dbReference type="EMBL" id="JAACJL010000001">
    <property type="protein sequence ID" value="KAF4622904.1"/>
    <property type="molecule type" value="Genomic_DNA"/>
</dbReference>
<evidence type="ECO:0000256" key="3">
    <source>
        <dbReference type="ARBA" id="ARBA00022792"/>
    </source>
</evidence>
<reference evidence="8 9" key="1">
    <citation type="submission" date="2019-12" db="EMBL/GenBank/DDBJ databases">
        <authorList>
            <person name="Floudas D."/>
            <person name="Bentzer J."/>
            <person name="Ahren D."/>
            <person name="Johansson T."/>
            <person name="Persson P."/>
            <person name="Tunlid A."/>
        </authorList>
    </citation>
    <scope>NUCLEOTIDE SEQUENCE [LARGE SCALE GENOMIC DNA]</scope>
    <source>
        <strain evidence="8 9">CBS 102.39</strain>
    </source>
</reference>
<comment type="subcellular location">
    <subcellularLocation>
        <location evidence="1">Mitochondrion inner membrane</location>
        <topology evidence="1">Multi-pass membrane protein</topology>
    </subcellularLocation>
</comment>
<dbReference type="InterPro" id="IPR039205">
    <property type="entry name" value="NDUFA11"/>
</dbReference>
<keyword evidence="5" id="KW-0496">Mitochondrion</keyword>
<name>A0A8H4VWW7_9AGAR</name>
<feature type="region of interest" description="Disordered" evidence="7">
    <location>
        <begin position="136"/>
        <end position="164"/>
    </location>
</feature>
<proteinExistence type="predicted"/>
<dbReference type="PANTHER" id="PTHR21382:SF1">
    <property type="entry name" value="NADH DEHYDROGENASE [UBIQUINONE] 1 ALPHA SUBCOMPLEX SUBUNIT 11"/>
    <property type="match status" value="1"/>
</dbReference>
<dbReference type="Proteomes" id="UP000521872">
    <property type="component" value="Unassembled WGS sequence"/>
</dbReference>
<dbReference type="Pfam" id="PF02466">
    <property type="entry name" value="Tim17"/>
    <property type="match status" value="1"/>
</dbReference>
<evidence type="ECO:0000256" key="2">
    <source>
        <dbReference type="ARBA" id="ARBA00022692"/>
    </source>
</evidence>
<gene>
    <name evidence="8" type="ORF">D9613_001751</name>
</gene>
<dbReference type="AlphaFoldDB" id="A0A8H4VWW7"/>
<comment type="caution">
    <text evidence="8">The sequence shown here is derived from an EMBL/GenBank/DDBJ whole genome shotgun (WGS) entry which is preliminary data.</text>
</comment>
<feature type="compositionally biased region" description="Basic and acidic residues" evidence="7">
    <location>
        <begin position="155"/>
        <end position="164"/>
    </location>
</feature>
<evidence type="ECO:0000256" key="1">
    <source>
        <dbReference type="ARBA" id="ARBA00004448"/>
    </source>
</evidence>
<evidence type="ECO:0000256" key="7">
    <source>
        <dbReference type="SAM" id="MobiDB-lite"/>
    </source>
</evidence>
<accession>A0A8H4VWW7</accession>
<keyword evidence="2" id="KW-0812">Transmembrane</keyword>
<organism evidence="8 9">
    <name type="scientific">Agrocybe pediades</name>
    <dbReference type="NCBI Taxonomy" id="84607"/>
    <lineage>
        <taxon>Eukaryota</taxon>
        <taxon>Fungi</taxon>
        <taxon>Dikarya</taxon>
        <taxon>Basidiomycota</taxon>
        <taxon>Agaricomycotina</taxon>
        <taxon>Agaricomycetes</taxon>
        <taxon>Agaricomycetidae</taxon>
        <taxon>Agaricales</taxon>
        <taxon>Agaricineae</taxon>
        <taxon>Strophariaceae</taxon>
        <taxon>Agrocybe</taxon>
    </lineage>
</organism>